<protein>
    <submittedName>
        <fullName evidence="1">Uncharacterized protein</fullName>
    </submittedName>
</protein>
<reference evidence="1" key="1">
    <citation type="journal article" date="2019" name="Sci. Rep.">
        <title>Draft genome of Tanacetum cinerariifolium, the natural source of mosquito coil.</title>
        <authorList>
            <person name="Yamashiro T."/>
            <person name="Shiraishi A."/>
            <person name="Satake H."/>
            <person name="Nakayama K."/>
        </authorList>
    </citation>
    <scope>NUCLEOTIDE SEQUENCE</scope>
</reference>
<dbReference type="AlphaFoldDB" id="A0A699SAI1"/>
<name>A0A699SAI1_TANCI</name>
<dbReference type="EMBL" id="BKCJ011149033">
    <property type="protein sequence ID" value="GFC94501.1"/>
    <property type="molecule type" value="Genomic_DNA"/>
</dbReference>
<feature type="non-terminal residue" evidence="1">
    <location>
        <position position="91"/>
    </location>
</feature>
<comment type="caution">
    <text evidence="1">The sequence shown here is derived from an EMBL/GenBank/DDBJ whole genome shotgun (WGS) entry which is preliminary data.</text>
</comment>
<gene>
    <name evidence="1" type="ORF">Tci_866471</name>
</gene>
<organism evidence="1">
    <name type="scientific">Tanacetum cinerariifolium</name>
    <name type="common">Dalmatian daisy</name>
    <name type="synonym">Chrysanthemum cinerariifolium</name>
    <dbReference type="NCBI Taxonomy" id="118510"/>
    <lineage>
        <taxon>Eukaryota</taxon>
        <taxon>Viridiplantae</taxon>
        <taxon>Streptophyta</taxon>
        <taxon>Embryophyta</taxon>
        <taxon>Tracheophyta</taxon>
        <taxon>Spermatophyta</taxon>
        <taxon>Magnoliopsida</taxon>
        <taxon>eudicotyledons</taxon>
        <taxon>Gunneridae</taxon>
        <taxon>Pentapetalae</taxon>
        <taxon>asterids</taxon>
        <taxon>campanulids</taxon>
        <taxon>Asterales</taxon>
        <taxon>Asteraceae</taxon>
        <taxon>Asteroideae</taxon>
        <taxon>Anthemideae</taxon>
        <taxon>Anthemidinae</taxon>
        <taxon>Tanacetum</taxon>
    </lineage>
</organism>
<evidence type="ECO:0000313" key="1">
    <source>
        <dbReference type="EMBL" id="GFC94501.1"/>
    </source>
</evidence>
<proteinExistence type="predicted"/>
<accession>A0A699SAI1</accession>
<sequence>MVIHTAKTKMMRLVFEIKNVDMNADEFDKESGSSDGLQPEQVDLNCVHALNEPHLHEIRVFPNKHEADKHLLCANPLPVFVGHKFAPFRRK</sequence>